<feature type="transmembrane region" description="Helical" evidence="7">
    <location>
        <begin position="20"/>
        <end position="38"/>
    </location>
</feature>
<dbReference type="InterPro" id="IPR052337">
    <property type="entry name" value="SAT4-like"/>
</dbReference>
<evidence type="ECO:0000256" key="2">
    <source>
        <dbReference type="ARBA" id="ARBA00022692"/>
    </source>
</evidence>
<evidence type="ECO:0000313" key="10">
    <source>
        <dbReference type="Proteomes" id="UP000054321"/>
    </source>
</evidence>
<dbReference type="PANTHER" id="PTHR33048:SF165">
    <property type="entry name" value="INTEGRAL MEMBRANE PROTEIN"/>
    <property type="match status" value="1"/>
</dbReference>
<dbReference type="AlphaFoldDB" id="A0A0C3GEH4"/>
<dbReference type="EMBL" id="KN832889">
    <property type="protein sequence ID" value="KIM94545.1"/>
    <property type="molecule type" value="Genomic_DNA"/>
</dbReference>
<protein>
    <recommendedName>
        <fullName evidence="8">Rhodopsin domain-containing protein</fullName>
    </recommendedName>
</protein>
<feature type="compositionally biased region" description="Basic and acidic residues" evidence="6">
    <location>
        <begin position="319"/>
        <end position="334"/>
    </location>
</feature>
<evidence type="ECO:0000259" key="8">
    <source>
        <dbReference type="Pfam" id="PF20684"/>
    </source>
</evidence>
<dbReference type="OrthoDB" id="5429740at2759"/>
<accession>A0A0C3GEH4</accession>
<sequence>MEFAFPTEQVAPTFGGRAPIVMGIAWAGLGLTTMLVIPRVYLRFVRGNQIKEQDVSMGFALLSWAIGVAATCLLTVACHHGLGTHIFELTYDNIVIAFKYEWIAVSLAAFSAGVSKASVVAYLLVVQGRSTSMRKWVWFLYFMAASNLALNFAIMFIMIYRCNPPESAWNLTFEGNCYSSEHLFTPVGLLQSTWNAVSDLVLAIYPVFIVYRLQIALRLKVFLCIIMGLGLIASAFSFVKLYPLVQIIQHIPEDATYQLSIICIWGYIELWVVLIALSIPPIWPLLKPYFGEAIANGSWSWSWTKSRRRYAKGGSSSDNSRDWKSLRSPEESKNQKQPSMSSESGDGHEFSPNHHGSAIRAKTEIMVTSESFV</sequence>
<name>A0A0C3GEH4_OIDMZ</name>
<evidence type="ECO:0000256" key="6">
    <source>
        <dbReference type="SAM" id="MobiDB-lite"/>
    </source>
</evidence>
<feature type="compositionally biased region" description="Polar residues" evidence="6">
    <location>
        <begin position="335"/>
        <end position="344"/>
    </location>
</feature>
<feature type="transmembrane region" description="Helical" evidence="7">
    <location>
        <begin position="193"/>
        <end position="213"/>
    </location>
</feature>
<reference evidence="9 10" key="1">
    <citation type="submission" date="2014-04" db="EMBL/GenBank/DDBJ databases">
        <authorList>
            <consortium name="DOE Joint Genome Institute"/>
            <person name="Kuo A."/>
            <person name="Martino E."/>
            <person name="Perotto S."/>
            <person name="Kohler A."/>
            <person name="Nagy L.G."/>
            <person name="Floudas D."/>
            <person name="Copeland A."/>
            <person name="Barry K.W."/>
            <person name="Cichocki N."/>
            <person name="Veneault-Fourrey C."/>
            <person name="LaButti K."/>
            <person name="Lindquist E.A."/>
            <person name="Lipzen A."/>
            <person name="Lundell T."/>
            <person name="Morin E."/>
            <person name="Murat C."/>
            <person name="Sun H."/>
            <person name="Tunlid A."/>
            <person name="Henrissat B."/>
            <person name="Grigoriev I.V."/>
            <person name="Hibbett D.S."/>
            <person name="Martin F."/>
            <person name="Nordberg H.P."/>
            <person name="Cantor M.N."/>
            <person name="Hua S.X."/>
        </authorList>
    </citation>
    <scope>NUCLEOTIDE SEQUENCE [LARGE SCALE GENOMIC DNA]</scope>
    <source>
        <strain evidence="9 10">Zn</strain>
    </source>
</reference>
<dbReference type="InParanoid" id="A0A0C3GEH4"/>
<evidence type="ECO:0000256" key="7">
    <source>
        <dbReference type="SAM" id="Phobius"/>
    </source>
</evidence>
<feature type="transmembrane region" description="Helical" evidence="7">
    <location>
        <begin position="102"/>
        <end position="125"/>
    </location>
</feature>
<evidence type="ECO:0000256" key="1">
    <source>
        <dbReference type="ARBA" id="ARBA00004141"/>
    </source>
</evidence>
<organism evidence="9 10">
    <name type="scientific">Oidiodendron maius (strain Zn)</name>
    <dbReference type="NCBI Taxonomy" id="913774"/>
    <lineage>
        <taxon>Eukaryota</taxon>
        <taxon>Fungi</taxon>
        <taxon>Dikarya</taxon>
        <taxon>Ascomycota</taxon>
        <taxon>Pezizomycotina</taxon>
        <taxon>Leotiomycetes</taxon>
        <taxon>Leotiomycetes incertae sedis</taxon>
        <taxon>Myxotrichaceae</taxon>
        <taxon>Oidiodendron</taxon>
    </lineage>
</organism>
<feature type="transmembrane region" description="Helical" evidence="7">
    <location>
        <begin position="220"/>
        <end position="239"/>
    </location>
</feature>
<reference evidence="10" key="2">
    <citation type="submission" date="2015-01" db="EMBL/GenBank/DDBJ databases">
        <title>Evolutionary Origins and Diversification of the Mycorrhizal Mutualists.</title>
        <authorList>
            <consortium name="DOE Joint Genome Institute"/>
            <consortium name="Mycorrhizal Genomics Consortium"/>
            <person name="Kohler A."/>
            <person name="Kuo A."/>
            <person name="Nagy L.G."/>
            <person name="Floudas D."/>
            <person name="Copeland A."/>
            <person name="Barry K.W."/>
            <person name="Cichocki N."/>
            <person name="Veneault-Fourrey C."/>
            <person name="LaButti K."/>
            <person name="Lindquist E.A."/>
            <person name="Lipzen A."/>
            <person name="Lundell T."/>
            <person name="Morin E."/>
            <person name="Murat C."/>
            <person name="Riley R."/>
            <person name="Ohm R."/>
            <person name="Sun H."/>
            <person name="Tunlid A."/>
            <person name="Henrissat B."/>
            <person name="Grigoriev I.V."/>
            <person name="Hibbett D.S."/>
            <person name="Martin F."/>
        </authorList>
    </citation>
    <scope>NUCLEOTIDE SEQUENCE [LARGE SCALE GENOMIC DNA]</scope>
    <source>
        <strain evidence="10">Zn</strain>
    </source>
</reference>
<keyword evidence="10" id="KW-1185">Reference proteome</keyword>
<dbReference type="GO" id="GO:0016020">
    <property type="term" value="C:membrane"/>
    <property type="evidence" value="ECO:0007669"/>
    <property type="project" value="UniProtKB-SubCell"/>
</dbReference>
<dbReference type="PANTHER" id="PTHR33048">
    <property type="entry name" value="PTH11-LIKE INTEGRAL MEMBRANE PROTEIN (AFU_ORTHOLOGUE AFUA_5G11245)"/>
    <property type="match status" value="1"/>
</dbReference>
<dbReference type="Proteomes" id="UP000054321">
    <property type="component" value="Unassembled WGS sequence"/>
</dbReference>
<keyword evidence="2 7" id="KW-0812">Transmembrane</keyword>
<dbReference type="HOGENOM" id="CLU_742061_0_0_1"/>
<dbReference type="Pfam" id="PF20684">
    <property type="entry name" value="Fung_rhodopsin"/>
    <property type="match status" value="1"/>
</dbReference>
<dbReference type="InterPro" id="IPR049326">
    <property type="entry name" value="Rhodopsin_dom_fungi"/>
</dbReference>
<gene>
    <name evidence="9" type="ORF">OIDMADRAFT_149274</name>
</gene>
<evidence type="ECO:0000313" key="9">
    <source>
        <dbReference type="EMBL" id="KIM94545.1"/>
    </source>
</evidence>
<feature type="transmembrane region" description="Helical" evidence="7">
    <location>
        <begin position="59"/>
        <end position="82"/>
    </location>
</feature>
<keyword evidence="3 7" id="KW-1133">Transmembrane helix</keyword>
<feature type="region of interest" description="Disordered" evidence="6">
    <location>
        <begin position="310"/>
        <end position="373"/>
    </location>
</feature>
<evidence type="ECO:0000256" key="3">
    <source>
        <dbReference type="ARBA" id="ARBA00022989"/>
    </source>
</evidence>
<comment type="subcellular location">
    <subcellularLocation>
        <location evidence="1">Membrane</location>
        <topology evidence="1">Multi-pass membrane protein</topology>
    </subcellularLocation>
</comment>
<proteinExistence type="inferred from homology"/>
<dbReference type="STRING" id="913774.A0A0C3GEH4"/>
<feature type="transmembrane region" description="Helical" evidence="7">
    <location>
        <begin position="259"/>
        <end position="279"/>
    </location>
</feature>
<evidence type="ECO:0000256" key="4">
    <source>
        <dbReference type="ARBA" id="ARBA00023136"/>
    </source>
</evidence>
<feature type="domain" description="Rhodopsin" evidence="8">
    <location>
        <begin position="39"/>
        <end position="287"/>
    </location>
</feature>
<keyword evidence="4 7" id="KW-0472">Membrane</keyword>
<feature type="transmembrane region" description="Helical" evidence="7">
    <location>
        <begin position="137"/>
        <end position="160"/>
    </location>
</feature>
<evidence type="ECO:0000256" key="5">
    <source>
        <dbReference type="ARBA" id="ARBA00038359"/>
    </source>
</evidence>
<comment type="similarity">
    <text evidence="5">Belongs to the SAT4 family.</text>
</comment>